<evidence type="ECO:0000313" key="1">
    <source>
        <dbReference type="Proteomes" id="UP000887565"/>
    </source>
</evidence>
<dbReference type="AlphaFoldDB" id="A0A915JXH2"/>
<proteinExistence type="predicted"/>
<protein>
    <submittedName>
        <fullName evidence="2">Uncharacterized protein</fullName>
    </submittedName>
</protein>
<dbReference type="WBParaSite" id="nRc.2.0.1.t31141-RA">
    <property type="protein sequence ID" value="nRc.2.0.1.t31141-RA"/>
    <property type="gene ID" value="nRc.2.0.1.g31141"/>
</dbReference>
<sequence length="116" mass="13482">MEVLIQGQRSIHRANVNCHSNANTKAAEEIDQDHFVQRMRREKLDRWIDMRRVTGRRQGNTVWQIHGSEMCVIWQSGCFTGQTRLQTLREAGRWSNSENRSSCDNQLWLGGRGALN</sequence>
<keyword evidence="1" id="KW-1185">Reference proteome</keyword>
<dbReference type="Proteomes" id="UP000887565">
    <property type="component" value="Unplaced"/>
</dbReference>
<reference evidence="2" key="1">
    <citation type="submission" date="2022-11" db="UniProtKB">
        <authorList>
            <consortium name="WormBaseParasite"/>
        </authorList>
    </citation>
    <scope>IDENTIFICATION</scope>
</reference>
<organism evidence="1 2">
    <name type="scientific">Romanomermis culicivorax</name>
    <name type="common">Nematode worm</name>
    <dbReference type="NCBI Taxonomy" id="13658"/>
    <lineage>
        <taxon>Eukaryota</taxon>
        <taxon>Metazoa</taxon>
        <taxon>Ecdysozoa</taxon>
        <taxon>Nematoda</taxon>
        <taxon>Enoplea</taxon>
        <taxon>Dorylaimia</taxon>
        <taxon>Mermithida</taxon>
        <taxon>Mermithoidea</taxon>
        <taxon>Mermithidae</taxon>
        <taxon>Romanomermis</taxon>
    </lineage>
</organism>
<evidence type="ECO:0000313" key="2">
    <source>
        <dbReference type="WBParaSite" id="nRc.2.0.1.t31141-RA"/>
    </source>
</evidence>
<accession>A0A915JXH2</accession>
<name>A0A915JXH2_ROMCU</name>